<evidence type="ECO:0000313" key="2">
    <source>
        <dbReference type="Proteomes" id="UP000824120"/>
    </source>
</evidence>
<dbReference type="EMBL" id="JACXVP010000010">
    <property type="protein sequence ID" value="KAG5579863.1"/>
    <property type="molecule type" value="Genomic_DNA"/>
</dbReference>
<gene>
    <name evidence="1" type="ORF">H5410_050490</name>
</gene>
<dbReference type="AlphaFoldDB" id="A0A9J5WWX7"/>
<comment type="caution">
    <text evidence="1">The sequence shown here is derived from an EMBL/GenBank/DDBJ whole genome shotgun (WGS) entry which is preliminary data.</text>
</comment>
<name>A0A9J5WWX7_SOLCO</name>
<evidence type="ECO:0000313" key="1">
    <source>
        <dbReference type="EMBL" id="KAG5579863.1"/>
    </source>
</evidence>
<keyword evidence="2" id="KW-1185">Reference proteome</keyword>
<sequence length="60" mass="7090">MKSILSSRIPTSPTPNLAKWFDACSGTIRRFYTGKRKFAVRKRVQRIRDELEKDRCYPTI</sequence>
<accession>A0A9J5WWX7</accession>
<reference evidence="1 2" key="1">
    <citation type="submission" date="2020-09" db="EMBL/GenBank/DDBJ databases">
        <title>De no assembly of potato wild relative species, Solanum commersonii.</title>
        <authorList>
            <person name="Cho K."/>
        </authorList>
    </citation>
    <scope>NUCLEOTIDE SEQUENCE [LARGE SCALE GENOMIC DNA]</scope>
    <source>
        <strain evidence="1">LZ3.2</strain>
        <tissue evidence="1">Leaf</tissue>
    </source>
</reference>
<proteinExistence type="predicted"/>
<protein>
    <submittedName>
        <fullName evidence="1">Uncharacterized protein</fullName>
    </submittedName>
</protein>
<organism evidence="1 2">
    <name type="scientific">Solanum commersonii</name>
    <name type="common">Commerson's wild potato</name>
    <name type="synonym">Commerson's nightshade</name>
    <dbReference type="NCBI Taxonomy" id="4109"/>
    <lineage>
        <taxon>Eukaryota</taxon>
        <taxon>Viridiplantae</taxon>
        <taxon>Streptophyta</taxon>
        <taxon>Embryophyta</taxon>
        <taxon>Tracheophyta</taxon>
        <taxon>Spermatophyta</taxon>
        <taxon>Magnoliopsida</taxon>
        <taxon>eudicotyledons</taxon>
        <taxon>Gunneridae</taxon>
        <taxon>Pentapetalae</taxon>
        <taxon>asterids</taxon>
        <taxon>lamiids</taxon>
        <taxon>Solanales</taxon>
        <taxon>Solanaceae</taxon>
        <taxon>Solanoideae</taxon>
        <taxon>Solaneae</taxon>
        <taxon>Solanum</taxon>
    </lineage>
</organism>
<dbReference type="Proteomes" id="UP000824120">
    <property type="component" value="Chromosome 10"/>
</dbReference>